<gene>
    <name evidence="17" type="ORF">JOQ06_026772</name>
</gene>
<dbReference type="InterPro" id="IPR016130">
    <property type="entry name" value="Tyr_Pase_AS"/>
</dbReference>
<evidence type="ECO:0000259" key="15">
    <source>
        <dbReference type="PROSITE" id="PS50056"/>
    </source>
</evidence>
<dbReference type="PROSITE" id="PS50853">
    <property type="entry name" value="FN3"/>
    <property type="match status" value="6"/>
</dbReference>
<comment type="catalytic activity">
    <reaction evidence="10">
        <text>O-phospho-L-tyrosyl-[protein] + H2O = L-tyrosyl-[protein] + phosphate</text>
        <dbReference type="Rhea" id="RHEA:10684"/>
        <dbReference type="Rhea" id="RHEA-COMP:10136"/>
        <dbReference type="Rhea" id="RHEA-COMP:20101"/>
        <dbReference type="ChEBI" id="CHEBI:15377"/>
        <dbReference type="ChEBI" id="CHEBI:43474"/>
        <dbReference type="ChEBI" id="CHEBI:46858"/>
        <dbReference type="ChEBI" id="CHEBI:61978"/>
        <dbReference type="EC" id="3.1.3.48"/>
    </reaction>
</comment>
<dbReference type="PROSITE" id="PS50056">
    <property type="entry name" value="TYR_PHOSPHATASE_2"/>
    <property type="match status" value="1"/>
</dbReference>
<dbReference type="InterPro" id="IPR013783">
    <property type="entry name" value="Ig-like_fold"/>
</dbReference>
<dbReference type="InterPro" id="IPR029021">
    <property type="entry name" value="Prot-tyrosine_phosphatase-like"/>
</dbReference>
<dbReference type="GO" id="GO:0016020">
    <property type="term" value="C:membrane"/>
    <property type="evidence" value="ECO:0007669"/>
    <property type="project" value="UniProtKB-SubCell"/>
</dbReference>
<comment type="caution">
    <text evidence="17">The sequence shown here is derived from an EMBL/GenBank/DDBJ whole genome shotgun (WGS) entry which is preliminary data.</text>
</comment>
<dbReference type="EMBL" id="JAPTMU010000007">
    <property type="protein sequence ID" value="KAJ4940471.1"/>
    <property type="molecule type" value="Genomic_DNA"/>
</dbReference>
<keyword evidence="9" id="KW-0325">Glycoprotein</keyword>
<reference evidence="17" key="1">
    <citation type="submission" date="2022-11" db="EMBL/GenBank/DDBJ databases">
        <title>Chromosome-level genome of Pogonophryne albipinna.</title>
        <authorList>
            <person name="Jo E."/>
        </authorList>
    </citation>
    <scope>NUCLEOTIDE SEQUENCE</scope>
    <source>
        <strain evidence="17">SGF0006</strain>
        <tissue evidence="17">Muscle</tissue>
    </source>
</reference>
<feature type="chain" id="PRO_5042127028" description="protein-tyrosine-phosphatase" evidence="13">
    <location>
        <begin position="32"/>
        <end position="1805"/>
    </location>
</feature>
<dbReference type="PROSITE" id="PS50055">
    <property type="entry name" value="TYR_PHOSPHATASE_PTP"/>
    <property type="match status" value="1"/>
</dbReference>
<keyword evidence="4 13" id="KW-0732">Signal</keyword>
<dbReference type="Pfam" id="PF00041">
    <property type="entry name" value="fn3"/>
    <property type="match status" value="1"/>
</dbReference>
<feature type="domain" description="Fibronectin type-III" evidence="16">
    <location>
        <begin position="1181"/>
        <end position="1271"/>
    </location>
</feature>
<dbReference type="SMART" id="SM00194">
    <property type="entry name" value="PTPc"/>
    <property type="match status" value="1"/>
</dbReference>
<evidence type="ECO:0000256" key="3">
    <source>
        <dbReference type="ARBA" id="ARBA00022692"/>
    </source>
</evidence>
<evidence type="ECO:0000256" key="6">
    <source>
        <dbReference type="ARBA" id="ARBA00022912"/>
    </source>
</evidence>
<dbReference type="PROSITE" id="PS00383">
    <property type="entry name" value="TYR_PHOSPHATASE_1"/>
    <property type="match status" value="1"/>
</dbReference>
<feature type="transmembrane region" description="Helical" evidence="12">
    <location>
        <begin position="1434"/>
        <end position="1457"/>
    </location>
</feature>
<evidence type="ECO:0000256" key="7">
    <source>
        <dbReference type="ARBA" id="ARBA00022989"/>
    </source>
</evidence>
<keyword evidence="5" id="KW-0378">Hydrolase</keyword>
<evidence type="ECO:0000256" key="4">
    <source>
        <dbReference type="ARBA" id="ARBA00022729"/>
    </source>
</evidence>
<feature type="domain" description="Tyrosine-protein phosphatase" evidence="14">
    <location>
        <begin position="1503"/>
        <end position="1762"/>
    </location>
</feature>
<evidence type="ECO:0000256" key="2">
    <source>
        <dbReference type="ARBA" id="ARBA00013064"/>
    </source>
</evidence>
<evidence type="ECO:0000256" key="13">
    <source>
        <dbReference type="SAM" id="SignalP"/>
    </source>
</evidence>
<dbReference type="PANTHER" id="PTHR46957:SF10">
    <property type="entry name" value="PROTEIN TYROSINE PHOSPHATASE, RECEPTOR TYPE, H"/>
    <property type="match status" value="1"/>
</dbReference>
<dbReference type="InterPro" id="IPR003961">
    <property type="entry name" value="FN3_dom"/>
</dbReference>
<dbReference type="Gene3D" id="2.60.40.10">
    <property type="entry name" value="Immunoglobulins"/>
    <property type="match status" value="12"/>
</dbReference>
<dbReference type="Pfam" id="PF00102">
    <property type="entry name" value="Y_phosphatase"/>
    <property type="match status" value="1"/>
</dbReference>
<dbReference type="SMART" id="SM00404">
    <property type="entry name" value="PTPc_motif"/>
    <property type="match status" value="1"/>
</dbReference>
<dbReference type="GO" id="GO:0043235">
    <property type="term" value="C:receptor complex"/>
    <property type="evidence" value="ECO:0007669"/>
    <property type="project" value="TreeGrafter"/>
</dbReference>
<evidence type="ECO:0000259" key="14">
    <source>
        <dbReference type="PROSITE" id="PS50055"/>
    </source>
</evidence>
<feature type="domain" description="Fibronectin type-III" evidence="16">
    <location>
        <begin position="234"/>
        <end position="322"/>
    </location>
</feature>
<evidence type="ECO:0000313" key="18">
    <source>
        <dbReference type="Proteomes" id="UP001219934"/>
    </source>
</evidence>
<evidence type="ECO:0000256" key="9">
    <source>
        <dbReference type="ARBA" id="ARBA00023180"/>
    </source>
</evidence>
<feature type="region of interest" description="Disordered" evidence="11">
    <location>
        <begin position="39"/>
        <end position="70"/>
    </location>
</feature>
<dbReference type="InterPro" id="IPR054359">
    <property type="entry name" value="MtxA_M_Ig-like"/>
</dbReference>
<feature type="domain" description="Fibronectin type-III" evidence="16">
    <location>
        <begin position="575"/>
        <end position="662"/>
    </location>
</feature>
<dbReference type="Pfam" id="PF22433">
    <property type="entry name" value="MtxA_IG-like"/>
    <property type="match status" value="9"/>
</dbReference>
<dbReference type="SUPFAM" id="SSF52799">
    <property type="entry name" value="(Phosphotyrosine protein) phosphatases II"/>
    <property type="match status" value="1"/>
</dbReference>
<dbReference type="InterPro" id="IPR000387">
    <property type="entry name" value="Tyr_Pase_dom"/>
</dbReference>
<evidence type="ECO:0000313" key="17">
    <source>
        <dbReference type="EMBL" id="KAJ4940471.1"/>
    </source>
</evidence>
<dbReference type="SMART" id="SM00060">
    <property type="entry name" value="FN3"/>
    <property type="match status" value="14"/>
</dbReference>
<feature type="domain" description="Tyrosine specific protein phosphatases" evidence="15">
    <location>
        <begin position="1680"/>
        <end position="1753"/>
    </location>
</feature>
<dbReference type="PRINTS" id="PR00700">
    <property type="entry name" value="PRTYPHPHTASE"/>
</dbReference>
<feature type="domain" description="Fibronectin type-III" evidence="16">
    <location>
        <begin position="64"/>
        <end position="152"/>
    </location>
</feature>
<keyword evidence="8 12" id="KW-0472">Membrane</keyword>
<keyword evidence="3 12" id="KW-0812">Transmembrane</keyword>
<feature type="domain" description="Fibronectin type-III" evidence="16">
    <location>
        <begin position="404"/>
        <end position="492"/>
    </location>
</feature>
<keyword evidence="6" id="KW-0904">Protein phosphatase</keyword>
<evidence type="ECO:0000259" key="16">
    <source>
        <dbReference type="PROSITE" id="PS50853"/>
    </source>
</evidence>
<dbReference type="Gene3D" id="3.90.190.10">
    <property type="entry name" value="Protein tyrosine phosphatase superfamily"/>
    <property type="match status" value="1"/>
</dbReference>
<protein>
    <recommendedName>
        <fullName evidence="2">protein-tyrosine-phosphatase</fullName>
        <ecNumber evidence="2">3.1.3.48</ecNumber>
    </recommendedName>
</protein>
<dbReference type="PANTHER" id="PTHR46957">
    <property type="entry name" value="CYTOKINE RECEPTOR"/>
    <property type="match status" value="1"/>
</dbReference>
<evidence type="ECO:0000256" key="11">
    <source>
        <dbReference type="SAM" id="MobiDB-lite"/>
    </source>
</evidence>
<dbReference type="CDD" id="cd00063">
    <property type="entry name" value="FN3"/>
    <property type="match status" value="9"/>
</dbReference>
<dbReference type="Proteomes" id="UP001219934">
    <property type="component" value="Unassembled WGS sequence"/>
</dbReference>
<keyword evidence="18" id="KW-1185">Reference proteome</keyword>
<dbReference type="InterPro" id="IPR050713">
    <property type="entry name" value="RTP_Phos/Ushers"/>
</dbReference>
<dbReference type="InterPro" id="IPR036116">
    <property type="entry name" value="FN3_sf"/>
</dbReference>
<feature type="signal peptide" evidence="13">
    <location>
        <begin position="1"/>
        <end position="31"/>
    </location>
</feature>
<evidence type="ECO:0000256" key="12">
    <source>
        <dbReference type="SAM" id="Phobius"/>
    </source>
</evidence>
<evidence type="ECO:0000256" key="8">
    <source>
        <dbReference type="ARBA" id="ARBA00023136"/>
    </source>
</evidence>
<evidence type="ECO:0000256" key="5">
    <source>
        <dbReference type="ARBA" id="ARBA00022801"/>
    </source>
</evidence>
<name>A0AAD6B980_9TELE</name>
<evidence type="ECO:0000256" key="10">
    <source>
        <dbReference type="ARBA" id="ARBA00051722"/>
    </source>
</evidence>
<feature type="compositionally biased region" description="Low complexity" evidence="11">
    <location>
        <begin position="39"/>
        <end position="64"/>
    </location>
</feature>
<accession>A0AAD6B980</accession>
<feature type="domain" description="Fibronectin type-III" evidence="16">
    <location>
        <begin position="744"/>
        <end position="832"/>
    </location>
</feature>
<evidence type="ECO:0000256" key="1">
    <source>
        <dbReference type="ARBA" id="ARBA00004479"/>
    </source>
</evidence>
<organism evidence="17 18">
    <name type="scientific">Pogonophryne albipinna</name>
    <dbReference type="NCBI Taxonomy" id="1090488"/>
    <lineage>
        <taxon>Eukaryota</taxon>
        <taxon>Metazoa</taxon>
        <taxon>Chordata</taxon>
        <taxon>Craniata</taxon>
        <taxon>Vertebrata</taxon>
        <taxon>Euteleostomi</taxon>
        <taxon>Actinopterygii</taxon>
        <taxon>Neopterygii</taxon>
        <taxon>Teleostei</taxon>
        <taxon>Neoteleostei</taxon>
        <taxon>Acanthomorphata</taxon>
        <taxon>Eupercaria</taxon>
        <taxon>Perciformes</taxon>
        <taxon>Notothenioidei</taxon>
        <taxon>Pogonophryne</taxon>
    </lineage>
</organism>
<comment type="subcellular location">
    <subcellularLocation>
        <location evidence="1">Membrane</location>
        <topology evidence="1">Single-pass type I membrane protein</topology>
    </subcellularLocation>
</comment>
<dbReference type="FunFam" id="3.90.190.10:FF:000009">
    <property type="entry name" value="Receptor-type tyrosine-protein phosphatase beta"/>
    <property type="match status" value="1"/>
</dbReference>
<dbReference type="SUPFAM" id="SSF49265">
    <property type="entry name" value="Fibronectin type III"/>
    <property type="match status" value="8"/>
</dbReference>
<proteinExistence type="predicted"/>
<dbReference type="InterPro" id="IPR000242">
    <property type="entry name" value="PTP_cat"/>
</dbReference>
<dbReference type="EC" id="3.1.3.48" evidence="2"/>
<dbReference type="InterPro" id="IPR003595">
    <property type="entry name" value="Tyr_Pase_cat"/>
</dbReference>
<sequence>MKTLSFKIHSDHFLLCLFLSLLWGITETTTAASTTYTLGTTGEATSSSEPPTTSSTSLTKTMTSPREAEGFKSLAQTETSITLGWKNVDATFNYTLVIKGEEMNVPASADTEVKHTIPDLTNGTKYNFQLFTVFEGVKSTGVNLTAVTAPPNAEGFKSLAQTETRITLGWKNVDATFNYTLVINGEEMNVPASADPEVKHTIPDLTNGTKYNFQLFTVFEGVKSTGVNLTAVTAPLNTENVKSVEQTETSITLRWKNVDATFNYTLVINGEEMNVPASADTEVKHTIPDLTNGTKYNFQLFTVFENARSTGVNLTAVTGPPNAEGFKSLAQTETSITLGWKNVDATFNYTLVINGEEMNVPASADPEVKHTIPDLTNGTKYNFQLFTVFEGVKSTGVNLTAVTAPLNTENVKSVEQTETSITLRWKNVDATFNYTLVINGEEMNVPASADPEVKHTIPDLTNGTKYNFQLFTVFENARSTGVNLTAVTGPPNAEGFKSLAQTETSITLGWKNVDATFNYTLVINGEEMNVPASADPEVKHTIPDLTNGTKYNFQLFTVFENARSTGVNLTAVTGPPNAEGFKSLAQTETSITLGWKNVDATFNYTLVINGEEMNVPASADPEVKHTIPDLTNGTKYNFQLFTVFENARSTGVNLTAVTAPPNAEGFKSLAQTETSITLRWKNVDATFNYTLVINGEEMNVPASADPEVKHTIPDLTNGTKYNFQLFTVFEGVKSTGVNLTAVTAPLNTENVKSVEQTETSITLRWKNVDATFNYTLVINGEEMNVPASADTEVKHTIPDLTNGTKYNFQLFTVFEYARSTGVNLTAVTAPLSAGGFRTVTQNETSITLQWDKVDDIINYTLGLNGKEIIVTATADIEVKHTTSQLTSGTKYNFQLFTVLEYAKSTGVNLTAVTAPRSAGGFQTVTQNETSITLRWDKVDDIINYTLGLNGKEIIVTATADIEVKHTTSQFTSGTKYKFQLFTVFEYAKSTGVNLTAVTAPRSAGGFQTVTQNETSITLRWDKVDAILNYRLGLDGKEFNVTGSDNTEVKHTTSKLTSGAKYNFQLFTVFVDVKSTAVNLTAVTEEPLLTQTISELTSGIKYELRLFTVFENVNSTGVNYTAVTAPRNAEELESVGQNETKGLDKVKYVISNLTSGTKYNVSLLTVFENVKSTGVNYFADTVPSTVDSVHVTERSVTNITLMWQRMKNDWDYRLEMNGENRTILQSRTMDEVSHSIPNLEPGTEYPFRVITLFSGLSSIAYEGFTVTGIDCANGNWHVTTSSIQGTVRGLFSSAQASNTSTQINGSTGNSRVSFSGLYPGATYNVTLQYEKNDTTFEQCRHTVTIVPPYLRSSCEYSAAGYSMSIIWNKPEGIWTSVEVNVTGKTPKKLENGEQSLDISGFLPARKYEVSIASVSGDVRSDEPFVFSCLTDPRGVIAGSFFAVLIFAVLACLVVFIFLKRPDIISRKKQFIGGSRQSKEKSKAIPVAKFPDHFYQLGVDENRGFSQEYESLIPVGTDQTRNAATLPENKPRNRFNNVLPYDWCRVKLDTPNPNGNSDYINASYMPGYNSSKDYIACQGPLPTTVNHFWRMIWEQRVRGIVMVTNCTEGGRTKCEQYWPADSKPVPQGELIVTLRSERQEPDWTLREFRVKNRNNSEERTVKHFHFTAWPDHGVPEGTEVLIQFRGLVRRHIERDGAGAPTVVHCSAGVGRTGTIMALDVLLQQLEKERAVGINGFVHKMRLSRPHMVQTESQYVFLHHCIMDCLQPHENTEENIYENTEENIYENEDMIYANATALREFPQQKNIN</sequence>
<keyword evidence="7 12" id="KW-1133">Transmembrane helix</keyword>
<dbReference type="GO" id="GO:0004725">
    <property type="term" value="F:protein tyrosine phosphatase activity"/>
    <property type="evidence" value="ECO:0007669"/>
    <property type="project" value="UniProtKB-EC"/>
</dbReference>